<sequence length="287" mass="30459">MRVMVLVAICAVCLSFVTLAKAGEPRIISADGSITETVYALGAQDRLVGVDTTSNYPEAVNSLPKVGYLRALPFEGVLALKPDVLLTTDEAEPARTLERLEQAGVAVVQLPLARSPADTMARIREVGRIVGKEARADAMAAEMQKRIADIGIAEDPPPAGSASARVLFLMAAGDHGVMMAGRNTAGQALLQAVGARNAIPDVRGYKPASREALLASHPDAIVVAESRPGQFRIDQWPQLAALDAWKQGRYYVGDSMLLLGFGPRLPKAMKEVASLLKEAEQVASNGH</sequence>
<dbReference type="AlphaFoldDB" id="A0A851HUN6"/>
<dbReference type="InterPro" id="IPR002491">
    <property type="entry name" value="ABC_transptr_periplasmic_BD"/>
</dbReference>
<organism evidence="3 4">
    <name type="scientific">Marinobacter adhaerens</name>
    <dbReference type="NCBI Taxonomy" id="1033846"/>
    <lineage>
        <taxon>Bacteria</taxon>
        <taxon>Pseudomonadati</taxon>
        <taxon>Pseudomonadota</taxon>
        <taxon>Gammaproteobacteria</taxon>
        <taxon>Pseudomonadales</taxon>
        <taxon>Marinobacteraceae</taxon>
        <taxon>Marinobacter</taxon>
    </lineage>
</organism>
<protein>
    <submittedName>
        <fullName evidence="3">ABC transporter substrate-binding protein</fullName>
    </submittedName>
</protein>
<feature type="chain" id="PRO_5032616848" evidence="1">
    <location>
        <begin position="23"/>
        <end position="287"/>
    </location>
</feature>
<keyword evidence="1" id="KW-0732">Signal</keyword>
<dbReference type="PANTHER" id="PTHR30535:SF4">
    <property type="entry name" value="HEMIN-BINDING PERIPLASMIC PROTEIN HMUT"/>
    <property type="match status" value="1"/>
</dbReference>
<gene>
    <name evidence="3" type="ORF">HLV39_05640</name>
</gene>
<evidence type="ECO:0000313" key="3">
    <source>
        <dbReference type="EMBL" id="NWN90972.1"/>
    </source>
</evidence>
<dbReference type="Gene3D" id="3.40.50.1980">
    <property type="entry name" value="Nitrogenase molybdenum iron protein domain"/>
    <property type="match status" value="2"/>
</dbReference>
<evidence type="ECO:0000259" key="2">
    <source>
        <dbReference type="PROSITE" id="PS50983"/>
    </source>
</evidence>
<evidence type="ECO:0000313" key="4">
    <source>
        <dbReference type="Proteomes" id="UP000536442"/>
    </source>
</evidence>
<accession>A0A851HUN6</accession>
<name>A0A851HUN6_9GAMM</name>
<comment type="caution">
    <text evidence="3">The sequence shown here is derived from an EMBL/GenBank/DDBJ whole genome shotgun (WGS) entry which is preliminary data.</text>
</comment>
<evidence type="ECO:0000256" key="1">
    <source>
        <dbReference type="SAM" id="SignalP"/>
    </source>
</evidence>
<dbReference type="Proteomes" id="UP000536442">
    <property type="component" value="Unassembled WGS sequence"/>
</dbReference>
<feature type="signal peptide" evidence="1">
    <location>
        <begin position="1"/>
        <end position="22"/>
    </location>
</feature>
<dbReference type="SUPFAM" id="SSF53807">
    <property type="entry name" value="Helical backbone' metal receptor"/>
    <property type="match status" value="1"/>
</dbReference>
<dbReference type="PROSITE" id="PS50983">
    <property type="entry name" value="FE_B12_PBP"/>
    <property type="match status" value="1"/>
</dbReference>
<proteinExistence type="predicted"/>
<dbReference type="InterPro" id="IPR050902">
    <property type="entry name" value="ABC_Transporter_SBP"/>
</dbReference>
<feature type="domain" description="Fe/B12 periplasmic-binding" evidence="2">
    <location>
        <begin position="26"/>
        <end position="280"/>
    </location>
</feature>
<dbReference type="PANTHER" id="PTHR30535">
    <property type="entry name" value="VITAMIN B12-BINDING PROTEIN"/>
    <property type="match status" value="1"/>
</dbReference>
<reference evidence="3 4" key="1">
    <citation type="submission" date="2020-03" db="EMBL/GenBank/DDBJ databases">
        <title>Metagenomic, metatranscriptomic, and metabolomic analyses revealed the key microbes and metabolic features during the fermentation of ganjang, Korean traditional soy sauce.</title>
        <authorList>
            <person name="Chun B.H."/>
            <person name="Jeon C.O."/>
        </authorList>
    </citation>
    <scope>NUCLEOTIDE SEQUENCE [LARGE SCALE GENOMIC DNA]</scope>
    <source>
        <strain evidence="3 4">KG14</strain>
    </source>
</reference>
<dbReference type="EMBL" id="JABEVQ010000003">
    <property type="protein sequence ID" value="NWN90972.1"/>
    <property type="molecule type" value="Genomic_DNA"/>
</dbReference>
<dbReference type="Pfam" id="PF01497">
    <property type="entry name" value="Peripla_BP_2"/>
    <property type="match status" value="1"/>
</dbReference>
<keyword evidence="4" id="KW-1185">Reference proteome</keyword>